<dbReference type="EMBL" id="JAPQKT010000009">
    <property type="protein sequence ID" value="KAJ5221937.1"/>
    <property type="molecule type" value="Genomic_DNA"/>
</dbReference>
<proteinExistence type="predicted"/>
<reference evidence="1" key="1">
    <citation type="submission" date="2022-11" db="EMBL/GenBank/DDBJ databases">
        <authorList>
            <person name="Petersen C."/>
        </authorList>
    </citation>
    <scope>NUCLEOTIDE SEQUENCE</scope>
    <source>
        <strain evidence="1">IBT 23319</strain>
    </source>
</reference>
<dbReference type="RefSeq" id="XP_056496860.1">
    <property type="nucleotide sequence ID" value="XM_056649729.1"/>
</dbReference>
<gene>
    <name evidence="1" type="ORF">N7469_010824</name>
</gene>
<organism evidence="1 2">
    <name type="scientific">Penicillium citrinum</name>
    <dbReference type="NCBI Taxonomy" id="5077"/>
    <lineage>
        <taxon>Eukaryota</taxon>
        <taxon>Fungi</taxon>
        <taxon>Dikarya</taxon>
        <taxon>Ascomycota</taxon>
        <taxon>Pezizomycotina</taxon>
        <taxon>Eurotiomycetes</taxon>
        <taxon>Eurotiomycetidae</taxon>
        <taxon>Eurotiales</taxon>
        <taxon>Aspergillaceae</taxon>
        <taxon>Penicillium</taxon>
    </lineage>
</organism>
<protein>
    <submittedName>
        <fullName evidence="1">Uncharacterized protein</fullName>
    </submittedName>
</protein>
<dbReference type="AlphaFoldDB" id="A0A9W9NL24"/>
<evidence type="ECO:0000313" key="2">
    <source>
        <dbReference type="Proteomes" id="UP001147733"/>
    </source>
</evidence>
<evidence type="ECO:0000313" key="1">
    <source>
        <dbReference type="EMBL" id="KAJ5221937.1"/>
    </source>
</evidence>
<name>A0A9W9NL24_PENCI</name>
<dbReference type="OrthoDB" id="4364812at2759"/>
<accession>A0A9W9NL24</accession>
<dbReference type="GeneID" id="81388896"/>
<comment type="caution">
    <text evidence="1">The sequence shown here is derived from an EMBL/GenBank/DDBJ whole genome shotgun (WGS) entry which is preliminary data.</text>
</comment>
<reference evidence="1" key="2">
    <citation type="journal article" date="2023" name="IMA Fungus">
        <title>Comparative genomic study of the Penicillium genus elucidates a diverse pangenome and 15 lateral gene transfer events.</title>
        <authorList>
            <person name="Petersen C."/>
            <person name="Sorensen T."/>
            <person name="Nielsen M.R."/>
            <person name="Sondergaard T.E."/>
            <person name="Sorensen J.L."/>
            <person name="Fitzpatrick D.A."/>
            <person name="Frisvad J.C."/>
            <person name="Nielsen K.L."/>
        </authorList>
    </citation>
    <scope>NUCLEOTIDE SEQUENCE</scope>
    <source>
        <strain evidence="1">IBT 23319</strain>
    </source>
</reference>
<dbReference type="Proteomes" id="UP001147733">
    <property type="component" value="Unassembled WGS sequence"/>
</dbReference>
<keyword evidence="2" id="KW-1185">Reference proteome</keyword>
<sequence>MLDETDIVAFGYLPFDVYDKWDPNSSFAKTQQFRALVHSWVRLGRKGRNVTLKYMDGDYLSSEEIPHYMSQDFMTVEERAKDGQSGKVIWIRTWYGQKNDPASQTAANAGYDRLRSILEYNDLFDCLDEDTFFENEDEFGQEVTNAEFVNGIACATPGSVTSYMIRALMH</sequence>